<dbReference type="EMBL" id="JAEMWZ010000395">
    <property type="protein sequence ID" value="KAG7119617.1"/>
    <property type="molecule type" value="Genomic_DNA"/>
</dbReference>
<comment type="caution">
    <text evidence="5">The sequence shown here is derived from an EMBL/GenBank/DDBJ whole genome shotgun (WGS) entry which is preliminary data.</text>
</comment>
<evidence type="ECO:0000256" key="1">
    <source>
        <dbReference type="ARBA" id="ARBA00004123"/>
    </source>
</evidence>
<reference evidence="5" key="1">
    <citation type="journal article" date="2021" name="Mol. Plant Pathol.">
        <title>A 20-kb lineage-specific genomic region tames virulence in pathogenic amphidiploid Verticillium longisporum.</title>
        <authorList>
            <person name="Harting R."/>
            <person name="Starke J."/>
            <person name="Kusch H."/>
            <person name="Poggeler S."/>
            <person name="Maurus I."/>
            <person name="Schluter R."/>
            <person name="Landesfeind M."/>
            <person name="Bulla I."/>
            <person name="Nowrousian M."/>
            <person name="de Jonge R."/>
            <person name="Stahlhut G."/>
            <person name="Hoff K.J."/>
            <person name="Asshauer K.P."/>
            <person name="Thurmer A."/>
            <person name="Stanke M."/>
            <person name="Daniel R."/>
            <person name="Morgenstern B."/>
            <person name="Thomma B.P.H.J."/>
            <person name="Kronstad J.W."/>
            <person name="Braus-Stromeyer S.A."/>
            <person name="Braus G.H."/>
        </authorList>
    </citation>
    <scope>NUCLEOTIDE SEQUENCE</scope>
    <source>
        <strain evidence="5">Vl32</strain>
    </source>
</reference>
<keyword evidence="3" id="KW-0539">Nucleus</keyword>
<dbReference type="InterPro" id="IPR013633">
    <property type="entry name" value="NRDE-2"/>
</dbReference>
<evidence type="ECO:0000256" key="3">
    <source>
        <dbReference type="ARBA" id="ARBA00023242"/>
    </source>
</evidence>
<feature type="compositionally biased region" description="Acidic residues" evidence="4">
    <location>
        <begin position="18"/>
        <end position="36"/>
    </location>
</feature>
<feature type="region of interest" description="Disordered" evidence="4">
    <location>
        <begin position="1"/>
        <end position="38"/>
    </location>
</feature>
<name>A0A8I3AKL2_VERLO</name>
<accession>A0A8I3AKL2</accession>
<dbReference type="OrthoDB" id="297219at2759"/>
<comment type="similarity">
    <text evidence="2">Belongs to the NRDE2 family.</text>
</comment>
<evidence type="ECO:0000313" key="6">
    <source>
        <dbReference type="Proteomes" id="UP000689129"/>
    </source>
</evidence>
<comment type="subcellular location">
    <subcellularLocation>
        <location evidence="1">Nucleus</location>
    </subcellularLocation>
</comment>
<feature type="compositionally biased region" description="Basic and acidic residues" evidence="4">
    <location>
        <begin position="1"/>
        <end position="16"/>
    </location>
</feature>
<dbReference type="PANTHER" id="PTHR13471">
    <property type="entry name" value="TETRATRICOPEPTIDE-LIKE HELICAL"/>
    <property type="match status" value="1"/>
</dbReference>
<dbReference type="GO" id="GO:0031048">
    <property type="term" value="P:regulatory ncRNA-mediated heterochromatin formation"/>
    <property type="evidence" value="ECO:0007669"/>
    <property type="project" value="TreeGrafter"/>
</dbReference>
<protein>
    <submittedName>
        <fullName evidence="5">Nuclear exosome regulator NRDE2 like protein</fullName>
    </submittedName>
</protein>
<dbReference type="Pfam" id="PF08424">
    <property type="entry name" value="NRDE-2"/>
    <property type="match status" value="2"/>
</dbReference>
<dbReference type="AlphaFoldDB" id="A0A8I3AKL2"/>
<dbReference type="GO" id="GO:0071013">
    <property type="term" value="C:catalytic step 2 spliceosome"/>
    <property type="evidence" value="ECO:0007669"/>
    <property type="project" value="TreeGrafter"/>
</dbReference>
<dbReference type="GO" id="GO:1902369">
    <property type="term" value="P:negative regulation of RNA catabolic process"/>
    <property type="evidence" value="ECO:0007669"/>
    <property type="project" value="TreeGrafter"/>
</dbReference>
<gene>
    <name evidence="5" type="ORF">HYQ45_014936</name>
</gene>
<organism evidence="5 6">
    <name type="scientific">Verticillium longisporum</name>
    <name type="common">Verticillium dahliae var. longisporum</name>
    <dbReference type="NCBI Taxonomy" id="100787"/>
    <lineage>
        <taxon>Eukaryota</taxon>
        <taxon>Fungi</taxon>
        <taxon>Dikarya</taxon>
        <taxon>Ascomycota</taxon>
        <taxon>Pezizomycotina</taxon>
        <taxon>Sordariomycetes</taxon>
        <taxon>Hypocreomycetidae</taxon>
        <taxon>Glomerellales</taxon>
        <taxon>Plectosphaerellaceae</taxon>
        <taxon>Verticillium</taxon>
    </lineage>
</organism>
<sequence length="716" mass="79494">MAYRSIEGKAKAHQYSDSELEYDSSDAGESRFDDDDPARKKSIELSRRVKEHPNDIEAWLALISHQDVLLHNIQDSGGEATEAEVRSFAEIKLSITSAITPWLAEVPWYRELAVAAWQAVLELNLNRPSTLSDASSTEVVDQFKDFWESEVARIGEDSAQGWASYVQQDGLLDAPDPVAHPIHRSKSRNVYQAWGATEHVQGQQARLPARSMDEGVEDDPYRVVIFSDLEKFIFCVPGVLITTLEKQLVDAFLLFCHLPPADGSNGWIKAAMNDPHVVGSLYSLRTELLRKPAQHNPDEDDAKRLPIFDYDAHQLRLVNTSAAESLAQYSLALDWINDPANVKKRARALLKQFPRNLRLYLAYALAEERNGNLDVARQVLVSSAGLAKAPSTDSQSQLIFWTTWSWMELEAGQRASAILCLCALADDSAMPDPEVMVTPHQLLITQQTLRGNLGYNTSASEAEATALNAGALILCEYLTVGGGAESASLTQGNISTAMDRVWSVSEGLSKCGFAGQAAHEALLQSAARLLYFHARQGPFRSAYLREQLAKCLGIFPRNTMFLSLFAWASSSFGIDDPVGDMLRSTALANQNDCVSSRIFAIKYELQRGNSHSTRAAFEQALQSPACRANSELWRCYVQFSHSRKELRAKAKDNFFRGLGQCPWSKDLAMEAFTTLANVMDDFELGSVFNTMQSKGLRLHVELDEFLAAQGRETGRR</sequence>
<evidence type="ECO:0000256" key="2">
    <source>
        <dbReference type="ARBA" id="ARBA00009265"/>
    </source>
</evidence>
<evidence type="ECO:0000313" key="5">
    <source>
        <dbReference type="EMBL" id="KAG7119617.1"/>
    </source>
</evidence>
<proteinExistence type="inferred from homology"/>
<evidence type="ECO:0000256" key="4">
    <source>
        <dbReference type="SAM" id="MobiDB-lite"/>
    </source>
</evidence>
<dbReference type="Proteomes" id="UP000689129">
    <property type="component" value="Unassembled WGS sequence"/>
</dbReference>
<dbReference type="PANTHER" id="PTHR13471:SF0">
    <property type="entry name" value="NUCLEAR EXOSOME REGULATOR NRDE2"/>
    <property type="match status" value="1"/>
</dbReference>